<accession>B3PNC8</accession>
<evidence type="ECO:0000256" key="5">
    <source>
        <dbReference type="ARBA" id="ARBA00023136"/>
    </source>
</evidence>
<dbReference type="Proteomes" id="UP000008812">
    <property type="component" value="Chromosome"/>
</dbReference>
<dbReference type="RefSeq" id="WP_012498487.1">
    <property type="nucleotide sequence ID" value="NC_011025.1"/>
</dbReference>
<dbReference type="STRING" id="243272.MARTH_orf792"/>
<keyword evidence="5" id="KW-0472">Membrane</keyword>
<dbReference type="GO" id="GO:0005886">
    <property type="term" value="C:plasma membrane"/>
    <property type="evidence" value="ECO:0007669"/>
    <property type="project" value="UniProtKB-SubCell"/>
</dbReference>
<keyword evidence="2" id="KW-1003">Cell membrane</keyword>
<organism evidence="9 10">
    <name type="scientific">Metamycoplasma arthritidis (strain 158L3-1)</name>
    <name type="common">Mycoplasma arthritidis</name>
    <dbReference type="NCBI Taxonomy" id="243272"/>
    <lineage>
        <taxon>Bacteria</taxon>
        <taxon>Bacillati</taxon>
        <taxon>Mycoplasmatota</taxon>
        <taxon>Mycoplasmoidales</taxon>
        <taxon>Metamycoplasmataceae</taxon>
        <taxon>Metamycoplasma</taxon>
    </lineage>
</organism>
<evidence type="ECO:0000313" key="10">
    <source>
        <dbReference type="Proteomes" id="UP000008812"/>
    </source>
</evidence>
<dbReference type="HOGENOM" id="CLU_1193777_0_0_14"/>
<protein>
    <submittedName>
        <fullName evidence="9">Hypothetical lipoprotein</fullName>
    </submittedName>
</protein>
<evidence type="ECO:0000256" key="2">
    <source>
        <dbReference type="ARBA" id="ARBA00022475"/>
    </source>
</evidence>
<feature type="signal peptide" evidence="8">
    <location>
        <begin position="1"/>
        <end position="19"/>
    </location>
</feature>
<name>B3PNC8_META1</name>
<evidence type="ECO:0000313" key="9">
    <source>
        <dbReference type="EMBL" id="ACF07530.1"/>
    </source>
</evidence>
<dbReference type="PROSITE" id="PS51257">
    <property type="entry name" value="PROKAR_LIPOPROTEIN"/>
    <property type="match status" value="1"/>
</dbReference>
<dbReference type="EMBL" id="CP001047">
    <property type="protein sequence ID" value="ACF07530.1"/>
    <property type="molecule type" value="Genomic_DNA"/>
</dbReference>
<comment type="subcellular location">
    <subcellularLocation>
        <location evidence="1">Cell membrane</location>
        <topology evidence="1">Lipid-anchor</topology>
    </subcellularLocation>
</comment>
<evidence type="ECO:0000256" key="6">
    <source>
        <dbReference type="ARBA" id="ARBA00023139"/>
    </source>
</evidence>
<evidence type="ECO:0000256" key="3">
    <source>
        <dbReference type="ARBA" id="ARBA00022729"/>
    </source>
</evidence>
<feature type="chain" id="PRO_5002794311" evidence="8">
    <location>
        <begin position="20"/>
        <end position="232"/>
    </location>
</feature>
<keyword evidence="6" id="KW-0564">Palmitate</keyword>
<dbReference type="AlphaFoldDB" id="B3PNC8"/>
<evidence type="ECO:0000256" key="1">
    <source>
        <dbReference type="ARBA" id="ARBA00004193"/>
    </source>
</evidence>
<dbReference type="KEGG" id="mat:MARTH_orf792"/>
<evidence type="ECO:0000256" key="7">
    <source>
        <dbReference type="ARBA" id="ARBA00023288"/>
    </source>
</evidence>
<reference evidence="9 10" key="1">
    <citation type="journal article" date="2008" name="Infect. Immun.">
        <title>Genome of Mycoplasma arthritidis.</title>
        <authorList>
            <person name="Dybvig K."/>
            <person name="Zuhua C."/>
            <person name="Lao P."/>
            <person name="Jordan D.S."/>
            <person name="French C.T."/>
            <person name="Tu A.H."/>
            <person name="Loraine A.E."/>
        </authorList>
    </citation>
    <scope>NUCLEOTIDE SEQUENCE [LARGE SCALE GENOMIC DNA]</scope>
    <source>
        <strain evidence="9 10">158L3-1</strain>
    </source>
</reference>
<dbReference type="InterPro" id="IPR049890">
    <property type="entry name" value="VlpA-F-like_signal"/>
</dbReference>
<keyword evidence="3 8" id="KW-0732">Signal</keyword>
<dbReference type="NCBIfam" id="NF033817">
    <property type="entry name" value="Mplas_variab_LP"/>
    <property type="match status" value="1"/>
</dbReference>
<gene>
    <name evidence="9" type="ordered locus">MARTH_orf792</name>
</gene>
<keyword evidence="7 9" id="KW-0449">Lipoprotein</keyword>
<evidence type="ECO:0000256" key="8">
    <source>
        <dbReference type="SAM" id="SignalP"/>
    </source>
</evidence>
<evidence type="ECO:0000256" key="4">
    <source>
        <dbReference type="ARBA" id="ARBA00022737"/>
    </source>
</evidence>
<proteinExistence type="predicted"/>
<keyword evidence="10" id="KW-1185">Reference proteome</keyword>
<keyword evidence="4" id="KW-0677">Repeat</keyword>
<sequence>MKKSLKFLLGILSTSPLVALPLVVASCGKTITEFKFDEALKSKKPSEIKQSDFTTPTGASNVQLKASDKLGVLVITYKLNSETKTHLITGFAGEVKSTIEAIDKVGGKIWGDKITVPKGAVEKFKHYMGRGFLQVEGSFKEEDNGKMKVKIADKEYKVIAEPTLKLPKALTIGSPKEGSTTDFNASVSVKNKTTFEADKKIVLEYTLVLYYGGQKYAVKTYKAEIPFELSEN</sequence>